<accession>A0A3D8IVI4</accession>
<dbReference type="OrthoDB" id="9814623at2"/>
<dbReference type="InterPro" id="IPR027417">
    <property type="entry name" value="P-loop_NTPase"/>
</dbReference>
<evidence type="ECO:0000313" key="5">
    <source>
        <dbReference type="EMBL" id="RDU68591.1"/>
    </source>
</evidence>
<dbReference type="Pfam" id="PF00005">
    <property type="entry name" value="ABC_tran"/>
    <property type="match status" value="1"/>
</dbReference>
<evidence type="ECO:0000256" key="3">
    <source>
        <dbReference type="ARBA" id="ARBA00022840"/>
    </source>
</evidence>
<dbReference type="Gene3D" id="3.40.50.300">
    <property type="entry name" value="P-loop containing nucleotide triphosphate hydrolases"/>
    <property type="match status" value="1"/>
</dbReference>
<evidence type="ECO:0000313" key="6">
    <source>
        <dbReference type="Proteomes" id="UP000256514"/>
    </source>
</evidence>
<dbReference type="InterPro" id="IPR050093">
    <property type="entry name" value="ABC_SmlMolc_Importer"/>
</dbReference>
<dbReference type="InterPro" id="IPR003593">
    <property type="entry name" value="AAA+_ATPase"/>
</dbReference>
<dbReference type="InterPro" id="IPR003439">
    <property type="entry name" value="ABC_transporter-like_ATP-bd"/>
</dbReference>
<name>A0A3D8IVI4_9HELI</name>
<keyword evidence="2" id="KW-0547">Nucleotide-binding</keyword>
<evidence type="ECO:0000256" key="2">
    <source>
        <dbReference type="ARBA" id="ARBA00022741"/>
    </source>
</evidence>
<keyword evidence="3 5" id="KW-0067">ATP-binding</keyword>
<dbReference type="GO" id="GO:0016887">
    <property type="term" value="F:ATP hydrolysis activity"/>
    <property type="evidence" value="ECO:0007669"/>
    <property type="project" value="InterPro"/>
</dbReference>
<dbReference type="Proteomes" id="UP000256514">
    <property type="component" value="Unassembled WGS sequence"/>
</dbReference>
<sequence>MDIIFECTKTLRTPHTQNPFKLEISQTMNFGDFVALFGKSGAGKTTILRILAGLTPPDTGYIKVGDEIWQDGKYILPPQKRSIGFMFQDYALFPHLSVEENILFATKRKTDFISWLIDTMELNAILKHPITQISGGQAQRVALARSLARKPKILLLDEPLSALDSTMRLTLQNIISKLHSDLGLSTILISHEITEIIRLSTKVWCIENGNITKSGSTDEIFGAPLSGKVQLSGEILRKTPQGVVEIIDIACTSQIVRVLYPTDDAKNFAIGEKVLIVSKAFNPLLFKIPF</sequence>
<dbReference type="InterPro" id="IPR017871">
    <property type="entry name" value="ABC_transporter-like_CS"/>
</dbReference>
<dbReference type="EMBL" id="NXLT01000001">
    <property type="protein sequence ID" value="RDU68591.1"/>
    <property type="molecule type" value="Genomic_DNA"/>
</dbReference>
<evidence type="ECO:0000259" key="4">
    <source>
        <dbReference type="PROSITE" id="PS50893"/>
    </source>
</evidence>
<dbReference type="PANTHER" id="PTHR42781">
    <property type="entry name" value="SPERMIDINE/PUTRESCINE IMPORT ATP-BINDING PROTEIN POTA"/>
    <property type="match status" value="1"/>
</dbReference>
<protein>
    <submittedName>
        <fullName evidence="5">Molybdenum ABC transporter ATP-binding protein</fullName>
    </submittedName>
</protein>
<dbReference type="RefSeq" id="WP_115570532.1">
    <property type="nucleotide sequence ID" value="NZ_NXLT01000001.1"/>
</dbReference>
<dbReference type="SUPFAM" id="SSF52540">
    <property type="entry name" value="P-loop containing nucleoside triphosphate hydrolases"/>
    <property type="match status" value="1"/>
</dbReference>
<keyword evidence="6" id="KW-1185">Reference proteome</keyword>
<feature type="domain" description="ABC transporter" evidence="4">
    <location>
        <begin position="5"/>
        <end position="233"/>
    </location>
</feature>
<dbReference type="SMART" id="SM00382">
    <property type="entry name" value="AAA"/>
    <property type="match status" value="1"/>
</dbReference>
<dbReference type="GO" id="GO:0005524">
    <property type="term" value="F:ATP binding"/>
    <property type="evidence" value="ECO:0007669"/>
    <property type="project" value="UniProtKB-KW"/>
</dbReference>
<proteinExistence type="predicted"/>
<dbReference type="PROSITE" id="PS00211">
    <property type="entry name" value="ABC_TRANSPORTER_1"/>
    <property type="match status" value="1"/>
</dbReference>
<dbReference type="PROSITE" id="PS50893">
    <property type="entry name" value="ABC_TRANSPORTER_2"/>
    <property type="match status" value="1"/>
</dbReference>
<comment type="caution">
    <text evidence="5">The sequence shown here is derived from an EMBL/GenBank/DDBJ whole genome shotgun (WGS) entry which is preliminary data.</text>
</comment>
<dbReference type="PANTHER" id="PTHR42781:SF4">
    <property type="entry name" value="SPERMIDINE_PUTRESCINE IMPORT ATP-BINDING PROTEIN POTA"/>
    <property type="match status" value="1"/>
</dbReference>
<evidence type="ECO:0000256" key="1">
    <source>
        <dbReference type="ARBA" id="ARBA00022448"/>
    </source>
</evidence>
<organism evidence="5 6">
    <name type="scientific">Helicobacter equorum</name>
    <dbReference type="NCBI Taxonomy" id="361872"/>
    <lineage>
        <taxon>Bacteria</taxon>
        <taxon>Pseudomonadati</taxon>
        <taxon>Campylobacterota</taxon>
        <taxon>Epsilonproteobacteria</taxon>
        <taxon>Campylobacterales</taxon>
        <taxon>Helicobacteraceae</taxon>
        <taxon>Helicobacter</taxon>
    </lineage>
</organism>
<reference evidence="5 6" key="1">
    <citation type="submission" date="2018-04" db="EMBL/GenBank/DDBJ databases">
        <title>Novel Campyloabacter and Helicobacter Species and Strains.</title>
        <authorList>
            <person name="Mannion A.J."/>
            <person name="Shen Z."/>
            <person name="Fox J.G."/>
        </authorList>
    </citation>
    <scope>NUCLEOTIDE SEQUENCE [LARGE SCALE GENOMIC DNA]</scope>
    <source>
        <strain evidence="5 6">MIT 12-6600</strain>
    </source>
</reference>
<keyword evidence="1" id="KW-0813">Transport</keyword>
<gene>
    <name evidence="5" type="ORF">CQA54_01960</name>
</gene>
<dbReference type="AlphaFoldDB" id="A0A3D8IVI4"/>